<name>A0A5N6VJI7_9EURO</name>
<evidence type="ECO:0000313" key="1">
    <source>
        <dbReference type="EMBL" id="KAE8308573.1"/>
    </source>
</evidence>
<sequence length="73" mass="7952">MSFVSSSCISVFIPAWTPQQPHRRTGATNLTFLGAGCPVEKIQGGASDFHPERVENYIVKGKISRFLSSPRSA</sequence>
<reference evidence="2" key="1">
    <citation type="submission" date="2019-04" db="EMBL/GenBank/DDBJ databases">
        <title>Friends and foes A comparative genomics studyof 23 Aspergillus species from section Flavi.</title>
        <authorList>
            <consortium name="DOE Joint Genome Institute"/>
            <person name="Kjaerbolling I."/>
            <person name="Vesth T."/>
            <person name="Frisvad J.C."/>
            <person name="Nybo J.L."/>
            <person name="Theobald S."/>
            <person name="Kildgaard S."/>
            <person name="Isbrandt T."/>
            <person name="Kuo A."/>
            <person name="Sato A."/>
            <person name="Lyhne E.K."/>
            <person name="Kogle M.E."/>
            <person name="Wiebenga A."/>
            <person name="Kun R.S."/>
            <person name="Lubbers R.J."/>
            <person name="Makela M.R."/>
            <person name="Barry K."/>
            <person name="Chovatia M."/>
            <person name="Clum A."/>
            <person name="Daum C."/>
            <person name="Haridas S."/>
            <person name="He G."/>
            <person name="LaButti K."/>
            <person name="Lipzen A."/>
            <person name="Mondo S."/>
            <person name="Riley R."/>
            <person name="Salamov A."/>
            <person name="Simmons B.A."/>
            <person name="Magnuson J.K."/>
            <person name="Henrissat B."/>
            <person name="Mortensen U.H."/>
            <person name="Larsen T.O."/>
            <person name="Devries R.P."/>
            <person name="Grigoriev I.V."/>
            <person name="Machida M."/>
            <person name="Baker S.E."/>
            <person name="Andersen M.R."/>
        </authorList>
    </citation>
    <scope>NUCLEOTIDE SEQUENCE [LARGE SCALE GENOMIC DNA]</scope>
    <source>
        <strain evidence="2">CBS 130015</strain>
    </source>
</reference>
<proteinExistence type="predicted"/>
<dbReference type="Proteomes" id="UP000325433">
    <property type="component" value="Unassembled WGS sequence"/>
</dbReference>
<protein>
    <submittedName>
        <fullName evidence="1">Uncharacterized protein</fullName>
    </submittedName>
</protein>
<organism evidence="1 2">
    <name type="scientific">Aspergillus transmontanensis</name>
    <dbReference type="NCBI Taxonomy" id="1034304"/>
    <lineage>
        <taxon>Eukaryota</taxon>
        <taxon>Fungi</taxon>
        <taxon>Dikarya</taxon>
        <taxon>Ascomycota</taxon>
        <taxon>Pezizomycotina</taxon>
        <taxon>Eurotiomycetes</taxon>
        <taxon>Eurotiomycetidae</taxon>
        <taxon>Eurotiales</taxon>
        <taxon>Aspergillaceae</taxon>
        <taxon>Aspergillus</taxon>
        <taxon>Aspergillus subgen. Circumdati</taxon>
    </lineage>
</organism>
<dbReference type="AlphaFoldDB" id="A0A5N6VJI7"/>
<keyword evidence="2" id="KW-1185">Reference proteome</keyword>
<dbReference type="EMBL" id="ML738382">
    <property type="protein sequence ID" value="KAE8308573.1"/>
    <property type="molecule type" value="Genomic_DNA"/>
</dbReference>
<accession>A0A5N6VJI7</accession>
<evidence type="ECO:0000313" key="2">
    <source>
        <dbReference type="Proteomes" id="UP000325433"/>
    </source>
</evidence>
<gene>
    <name evidence="1" type="ORF">BDV41DRAFT_551353</name>
</gene>